<dbReference type="NCBIfam" id="NF033542">
    <property type="entry name" value="transpos_IS110"/>
    <property type="match status" value="1"/>
</dbReference>
<evidence type="ECO:0000313" key="5">
    <source>
        <dbReference type="Proteomes" id="UP001589797"/>
    </source>
</evidence>
<dbReference type="InterPro" id="IPR003346">
    <property type="entry name" value="Transposase_20"/>
</dbReference>
<dbReference type="PANTHER" id="PTHR33055">
    <property type="entry name" value="TRANSPOSASE FOR INSERTION SEQUENCE ELEMENT IS1111A"/>
    <property type="match status" value="1"/>
</dbReference>
<dbReference type="Pfam" id="PF01548">
    <property type="entry name" value="DEDD_Tnp_IS110"/>
    <property type="match status" value="1"/>
</dbReference>
<evidence type="ECO:0000259" key="2">
    <source>
        <dbReference type="Pfam" id="PF01548"/>
    </source>
</evidence>
<comment type="caution">
    <text evidence="4">The sequence shown here is derived from an EMBL/GenBank/DDBJ whole genome shotgun (WGS) entry which is preliminary data.</text>
</comment>
<dbReference type="InterPro" id="IPR047650">
    <property type="entry name" value="Transpos_IS110"/>
</dbReference>
<gene>
    <name evidence="4" type="ORF">ACFFIP_17310</name>
</gene>
<sequence>MEKALHVFAGVDISKEKFDFYIKTVEGKIQKGKLSNNNEGFKEFLLKLPQNTWVVMEASGPYYYQLATFLFERGIKISVINPLVIKRFMQMQLKRTKTDSADAQSIAAYGSLMEIKPWEPLKESYLQIKQWYAYQKQLLKHQHAILMKMESFIAAGPVNVLIRKSMEEELLRIEENIKEANKHLNELIEIENGELRKQLESVPGIGPKTSLLLIVALRGFDNFENYKQVISYLGLSPRIYESGTSVKGKTKICKMGMTEVRKCLYMAARSAKAYNQTCKDLYLRLRAKGKAHRVAMIAVVNKLIKQAFAVAKSGVGYDKNYRHLNPILK</sequence>
<keyword evidence="1" id="KW-0175">Coiled coil</keyword>
<feature type="coiled-coil region" evidence="1">
    <location>
        <begin position="163"/>
        <end position="190"/>
    </location>
</feature>
<proteinExistence type="predicted"/>
<evidence type="ECO:0000256" key="1">
    <source>
        <dbReference type="SAM" id="Coils"/>
    </source>
</evidence>
<dbReference type="PANTHER" id="PTHR33055:SF3">
    <property type="entry name" value="PUTATIVE TRANSPOSASE FOR IS117-RELATED"/>
    <property type="match status" value="1"/>
</dbReference>
<feature type="domain" description="Transposase IS116/IS110/IS902 C-terminal" evidence="3">
    <location>
        <begin position="197"/>
        <end position="282"/>
    </location>
</feature>
<organism evidence="4 5">
    <name type="scientific">Fontibacter flavus</name>
    <dbReference type="NCBI Taxonomy" id="654838"/>
    <lineage>
        <taxon>Bacteria</taxon>
        <taxon>Pseudomonadati</taxon>
        <taxon>Bacteroidota</taxon>
        <taxon>Cytophagia</taxon>
        <taxon>Cytophagales</taxon>
        <taxon>Cyclobacteriaceae</taxon>
        <taxon>Fontibacter</taxon>
    </lineage>
</organism>
<dbReference type="Pfam" id="PF02371">
    <property type="entry name" value="Transposase_20"/>
    <property type="match status" value="1"/>
</dbReference>
<protein>
    <submittedName>
        <fullName evidence="4">IS110 family transposase</fullName>
    </submittedName>
</protein>
<reference evidence="4 5" key="1">
    <citation type="submission" date="2024-09" db="EMBL/GenBank/DDBJ databases">
        <authorList>
            <person name="Sun Q."/>
            <person name="Mori K."/>
        </authorList>
    </citation>
    <scope>NUCLEOTIDE SEQUENCE [LARGE SCALE GENOMIC DNA]</scope>
    <source>
        <strain evidence="4 5">CCM 7650</strain>
    </source>
</reference>
<evidence type="ECO:0000259" key="3">
    <source>
        <dbReference type="Pfam" id="PF02371"/>
    </source>
</evidence>
<dbReference type="Proteomes" id="UP001589797">
    <property type="component" value="Unassembled WGS sequence"/>
</dbReference>
<evidence type="ECO:0000313" key="4">
    <source>
        <dbReference type="EMBL" id="MFC0264449.1"/>
    </source>
</evidence>
<feature type="domain" description="Transposase IS110-like N-terminal" evidence="2">
    <location>
        <begin position="9"/>
        <end position="144"/>
    </location>
</feature>
<name>A0ABV6FX69_9BACT</name>
<dbReference type="InterPro" id="IPR002525">
    <property type="entry name" value="Transp_IS110-like_N"/>
</dbReference>
<accession>A0ABV6FX69</accession>
<keyword evidence="5" id="KW-1185">Reference proteome</keyword>
<dbReference type="RefSeq" id="WP_382389000.1">
    <property type="nucleotide sequence ID" value="NZ_JBHLWI010000054.1"/>
</dbReference>
<dbReference type="EMBL" id="JBHLWI010000054">
    <property type="protein sequence ID" value="MFC0264449.1"/>
    <property type="molecule type" value="Genomic_DNA"/>
</dbReference>